<dbReference type="SMART" id="SM00903">
    <property type="entry name" value="Flavin_Reduct"/>
    <property type="match status" value="1"/>
</dbReference>
<evidence type="ECO:0000256" key="4">
    <source>
        <dbReference type="ARBA" id="ARBA00022630"/>
    </source>
</evidence>
<dbReference type="SUPFAM" id="SSF50475">
    <property type="entry name" value="FMN-binding split barrel"/>
    <property type="match status" value="1"/>
</dbReference>
<protein>
    <recommendedName>
        <fullName evidence="3">4-hydroxyphenylacetate 3-monooxygenase reductase component</fullName>
    </recommendedName>
</protein>
<evidence type="ECO:0000313" key="9">
    <source>
        <dbReference type="EMBL" id="TCP18941.1"/>
    </source>
</evidence>
<dbReference type="PANTHER" id="PTHR30466">
    <property type="entry name" value="FLAVIN REDUCTASE"/>
    <property type="match status" value="1"/>
</dbReference>
<dbReference type="GO" id="GO:0006208">
    <property type="term" value="P:pyrimidine nucleobase catabolic process"/>
    <property type="evidence" value="ECO:0007669"/>
    <property type="project" value="TreeGrafter"/>
</dbReference>
<dbReference type="GO" id="GO:0042537">
    <property type="term" value="P:benzene-containing compound metabolic process"/>
    <property type="evidence" value="ECO:0007669"/>
    <property type="project" value="InterPro"/>
</dbReference>
<evidence type="ECO:0000256" key="1">
    <source>
        <dbReference type="ARBA" id="ARBA00005112"/>
    </source>
</evidence>
<name>A0A4R2NCL7_9PAST</name>
<keyword evidence="10" id="KW-1185">Reference proteome</keyword>
<proteinExistence type="inferred from homology"/>
<keyword evidence="6" id="KW-0560">Oxidoreductase</keyword>
<dbReference type="InterPro" id="IPR050268">
    <property type="entry name" value="NADH-dep_flavin_reductase"/>
</dbReference>
<evidence type="ECO:0000313" key="10">
    <source>
        <dbReference type="Proteomes" id="UP000295537"/>
    </source>
</evidence>
<comment type="pathway">
    <text evidence="1">Aromatic compound metabolism; 4-hydroxyphenylacetate degradation; pyruvate and succinate semialdehyde from 4-hydroxyphenylacetate: step 1/7.</text>
</comment>
<evidence type="ECO:0000256" key="7">
    <source>
        <dbReference type="ARBA" id="ARBA00023027"/>
    </source>
</evidence>
<dbReference type="InterPro" id="IPR012349">
    <property type="entry name" value="Split_barrel_FMN-bd"/>
</dbReference>
<dbReference type="EMBL" id="SLXJ01000001">
    <property type="protein sequence ID" value="TCP18941.1"/>
    <property type="molecule type" value="Genomic_DNA"/>
</dbReference>
<evidence type="ECO:0000256" key="2">
    <source>
        <dbReference type="ARBA" id="ARBA00006032"/>
    </source>
</evidence>
<dbReference type="UniPathway" id="UPA00208">
    <property type="reaction ID" value="UER00416"/>
</dbReference>
<dbReference type="AlphaFoldDB" id="A0A4R2NCL7"/>
<dbReference type="GO" id="GO:0010181">
    <property type="term" value="F:FMN binding"/>
    <property type="evidence" value="ECO:0007669"/>
    <property type="project" value="InterPro"/>
</dbReference>
<comment type="caution">
    <text evidence="9">The sequence shown here is derived from an EMBL/GenBank/DDBJ whole genome shotgun (WGS) entry which is preliminary data.</text>
</comment>
<dbReference type="Pfam" id="PF01613">
    <property type="entry name" value="Flavin_Reduct"/>
    <property type="match status" value="1"/>
</dbReference>
<sequence length="184" mass="20413">MKEAIPNVTKTTEPKPCIPKPESISEFSQIFRHAMAHLSSAVSIVTSNGEAGKVGITVSSVCSVTDSPPTLLFCVNQSSNLHNVIKQNGKVCINVLNHEQEELAKHFACMLCSSMEERFEWDFWDISVDNQWILRDAISSLTGDIIDTHAVGTHTIFVVKLNDIQVQPNHSLVYFGRQFKSVAI</sequence>
<evidence type="ECO:0000259" key="8">
    <source>
        <dbReference type="SMART" id="SM00903"/>
    </source>
</evidence>
<dbReference type="NCBIfam" id="TIGR02296">
    <property type="entry name" value="HpaC"/>
    <property type="match status" value="1"/>
</dbReference>
<evidence type="ECO:0000256" key="6">
    <source>
        <dbReference type="ARBA" id="ARBA00023002"/>
    </source>
</evidence>
<keyword evidence="5" id="KW-0058">Aromatic hydrocarbons catabolism</keyword>
<keyword evidence="9" id="KW-0503">Monooxygenase</keyword>
<reference evidence="9 10" key="1">
    <citation type="submission" date="2019-03" db="EMBL/GenBank/DDBJ databases">
        <title>Genomic Encyclopedia of Type Strains, Phase IV (KMG-IV): sequencing the most valuable type-strain genomes for metagenomic binning, comparative biology and taxonomic classification.</title>
        <authorList>
            <person name="Goeker M."/>
        </authorList>
    </citation>
    <scope>NUCLEOTIDE SEQUENCE [LARGE SCALE GENOMIC DNA]</scope>
    <source>
        <strain evidence="9 10">DSM 16380</strain>
    </source>
</reference>
<keyword evidence="4" id="KW-0285">Flavoprotein</keyword>
<dbReference type="InterPro" id="IPR002563">
    <property type="entry name" value="Flavin_Rdtase-like_dom"/>
</dbReference>
<evidence type="ECO:0000256" key="5">
    <source>
        <dbReference type="ARBA" id="ARBA00022797"/>
    </source>
</evidence>
<feature type="domain" description="Flavin reductase like" evidence="8">
    <location>
        <begin position="35"/>
        <end position="181"/>
    </location>
</feature>
<dbReference type="GO" id="GO:0042602">
    <property type="term" value="F:riboflavin reductase (NADPH) activity"/>
    <property type="evidence" value="ECO:0007669"/>
    <property type="project" value="TreeGrafter"/>
</dbReference>
<comment type="similarity">
    <text evidence="2">Belongs to the non-flavoprotein flavin reductase family. HpaC subfamily.</text>
</comment>
<keyword evidence="7" id="KW-0520">NAD</keyword>
<dbReference type="PANTHER" id="PTHR30466:SF1">
    <property type="entry name" value="FMN REDUCTASE (NADH) RUTF"/>
    <property type="match status" value="1"/>
</dbReference>
<dbReference type="GO" id="GO:0016651">
    <property type="term" value="F:oxidoreductase activity, acting on NAD(P)H"/>
    <property type="evidence" value="ECO:0007669"/>
    <property type="project" value="InterPro"/>
</dbReference>
<accession>A0A4R2NCL7</accession>
<dbReference type="Proteomes" id="UP000295537">
    <property type="component" value="Unassembled WGS sequence"/>
</dbReference>
<dbReference type="InterPro" id="IPR011982">
    <property type="entry name" value="HPA_mOase_red"/>
</dbReference>
<dbReference type="GO" id="GO:0051287">
    <property type="term" value="F:NAD binding"/>
    <property type="evidence" value="ECO:0007669"/>
    <property type="project" value="InterPro"/>
</dbReference>
<gene>
    <name evidence="9" type="ORF">EV693_101208</name>
</gene>
<organism evidence="9 10">
    <name type="scientific">Nicoletella semolina</name>
    <dbReference type="NCBI Taxonomy" id="271160"/>
    <lineage>
        <taxon>Bacteria</taxon>
        <taxon>Pseudomonadati</taxon>
        <taxon>Pseudomonadota</taxon>
        <taxon>Gammaproteobacteria</taxon>
        <taxon>Pasteurellales</taxon>
        <taxon>Pasteurellaceae</taxon>
        <taxon>Nicoletella</taxon>
    </lineage>
</organism>
<evidence type="ECO:0000256" key="3">
    <source>
        <dbReference type="ARBA" id="ARBA00015398"/>
    </source>
</evidence>
<dbReference type="Gene3D" id="2.30.110.10">
    <property type="entry name" value="Electron Transport, Fmn-binding Protein, Chain A"/>
    <property type="match status" value="1"/>
</dbReference>
<dbReference type="GO" id="GO:0004497">
    <property type="term" value="F:monooxygenase activity"/>
    <property type="evidence" value="ECO:0007669"/>
    <property type="project" value="UniProtKB-KW"/>
</dbReference>